<reference evidence="9 10" key="1">
    <citation type="submission" date="2024-06" db="EMBL/GenBank/DDBJ databases">
        <title>The Natural Products Discovery Center: Release of the First 8490 Sequenced Strains for Exploring Actinobacteria Biosynthetic Diversity.</title>
        <authorList>
            <person name="Kalkreuter E."/>
            <person name="Kautsar S.A."/>
            <person name="Yang D."/>
            <person name="Bader C.D."/>
            <person name="Teijaro C.N."/>
            <person name="Fluegel L."/>
            <person name="Davis C.M."/>
            <person name="Simpson J.R."/>
            <person name="Lauterbach L."/>
            <person name="Steele A.D."/>
            <person name="Gui C."/>
            <person name="Meng S."/>
            <person name="Li G."/>
            <person name="Viehrig K."/>
            <person name="Ye F."/>
            <person name="Su P."/>
            <person name="Kiefer A.F."/>
            <person name="Nichols A."/>
            <person name="Cepeda A.J."/>
            <person name="Yan W."/>
            <person name="Fan B."/>
            <person name="Jiang Y."/>
            <person name="Adhikari A."/>
            <person name="Zheng C.-J."/>
            <person name="Schuster L."/>
            <person name="Cowan T.M."/>
            <person name="Smanski M.J."/>
            <person name="Chevrette M.G."/>
            <person name="De Carvalho L.P.S."/>
            <person name="Shen B."/>
        </authorList>
    </citation>
    <scope>NUCLEOTIDE SEQUENCE [LARGE SCALE GENOMIC DNA]</scope>
    <source>
        <strain evidence="9 10">NPDC046851</strain>
    </source>
</reference>
<feature type="compositionally biased region" description="Low complexity" evidence="6">
    <location>
        <begin position="514"/>
        <end position="526"/>
    </location>
</feature>
<evidence type="ECO:0000256" key="5">
    <source>
        <dbReference type="PROSITE-ProRule" id="PRU10141"/>
    </source>
</evidence>
<keyword evidence="7" id="KW-0812">Transmembrane</keyword>
<protein>
    <submittedName>
        <fullName evidence="9">Serine/threonine-protein kinase</fullName>
        <ecNumber evidence="9">2.7.11.1</ecNumber>
    </submittedName>
</protein>
<feature type="region of interest" description="Disordered" evidence="6">
    <location>
        <begin position="465"/>
        <end position="563"/>
    </location>
</feature>
<evidence type="ECO:0000256" key="3">
    <source>
        <dbReference type="ARBA" id="ARBA00022777"/>
    </source>
</evidence>
<dbReference type="Proteomes" id="UP001551189">
    <property type="component" value="Unassembled WGS sequence"/>
</dbReference>
<feature type="compositionally biased region" description="Gly residues" evidence="6">
    <location>
        <begin position="501"/>
        <end position="513"/>
    </location>
</feature>
<feature type="domain" description="Protein kinase" evidence="8">
    <location>
        <begin position="49"/>
        <end position="304"/>
    </location>
</feature>
<dbReference type="InterPro" id="IPR008271">
    <property type="entry name" value="Ser/Thr_kinase_AS"/>
</dbReference>
<dbReference type="PROSITE" id="PS00108">
    <property type="entry name" value="PROTEIN_KINASE_ST"/>
    <property type="match status" value="1"/>
</dbReference>
<keyword evidence="7" id="KW-0472">Membrane</keyword>
<dbReference type="SMART" id="SM00220">
    <property type="entry name" value="S_TKc"/>
    <property type="match status" value="1"/>
</dbReference>
<dbReference type="InterPro" id="IPR000719">
    <property type="entry name" value="Prot_kinase_dom"/>
</dbReference>
<dbReference type="InterPro" id="IPR011009">
    <property type="entry name" value="Kinase-like_dom_sf"/>
</dbReference>
<evidence type="ECO:0000256" key="1">
    <source>
        <dbReference type="ARBA" id="ARBA00022679"/>
    </source>
</evidence>
<evidence type="ECO:0000259" key="8">
    <source>
        <dbReference type="PROSITE" id="PS50011"/>
    </source>
</evidence>
<feature type="binding site" evidence="5">
    <location>
        <position position="77"/>
    </location>
    <ligand>
        <name>ATP</name>
        <dbReference type="ChEBI" id="CHEBI:30616"/>
    </ligand>
</feature>
<evidence type="ECO:0000256" key="6">
    <source>
        <dbReference type="SAM" id="MobiDB-lite"/>
    </source>
</evidence>
<dbReference type="EC" id="2.7.11.1" evidence="9"/>
<dbReference type="RefSeq" id="WP_359694873.1">
    <property type="nucleotide sequence ID" value="NZ_JBEYXT010000049.1"/>
</dbReference>
<organism evidence="9 10">
    <name type="scientific">Streptomyces neyagawaensis</name>
    <dbReference type="NCBI Taxonomy" id="42238"/>
    <lineage>
        <taxon>Bacteria</taxon>
        <taxon>Bacillati</taxon>
        <taxon>Actinomycetota</taxon>
        <taxon>Actinomycetes</taxon>
        <taxon>Kitasatosporales</taxon>
        <taxon>Streptomycetaceae</taxon>
        <taxon>Streptomyces</taxon>
    </lineage>
</organism>
<dbReference type="PANTHER" id="PTHR43289:SF34">
    <property type="entry name" value="SERINE_THREONINE-PROTEIN KINASE YBDM-RELATED"/>
    <property type="match status" value="1"/>
</dbReference>
<dbReference type="PROSITE" id="PS00107">
    <property type="entry name" value="PROTEIN_KINASE_ATP"/>
    <property type="match status" value="1"/>
</dbReference>
<feature type="compositionally biased region" description="Low complexity" evidence="6">
    <location>
        <begin position="394"/>
        <end position="415"/>
    </location>
</feature>
<feature type="transmembrane region" description="Helical" evidence="7">
    <location>
        <begin position="442"/>
        <end position="462"/>
    </location>
</feature>
<keyword evidence="1 9" id="KW-0808">Transferase</keyword>
<feature type="compositionally biased region" description="Basic and acidic residues" evidence="6">
    <location>
        <begin position="478"/>
        <end position="488"/>
    </location>
</feature>
<feature type="compositionally biased region" description="Pro residues" evidence="6">
    <location>
        <begin position="333"/>
        <end position="378"/>
    </location>
</feature>
<proteinExistence type="predicted"/>
<dbReference type="CDD" id="cd14014">
    <property type="entry name" value="STKc_PknB_like"/>
    <property type="match status" value="1"/>
</dbReference>
<dbReference type="Gene3D" id="3.30.200.20">
    <property type="entry name" value="Phosphorylase Kinase, domain 1"/>
    <property type="match status" value="1"/>
</dbReference>
<dbReference type="SUPFAM" id="SSF56112">
    <property type="entry name" value="Protein kinase-like (PK-like)"/>
    <property type="match status" value="1"/>
</dbReference>
<keyword evidence="7" id="KW-1133">Transmembrane helix</keyword>
<dbReference type="Pfam" id="PF00069">
    <property type="entry name" value="Pkinase"/>
    <property type="match status" value="1"/>
</dbReference>
<evidence type="ECO:0000313" key="9">
    <source>
        <dbReference type="EMBL" id="MEU6802058.1"/>
    </source>
</evidence>
<dbReference type="EMBL" id="JBEYXT010000049">
    <property type="protein sequence ID" value="MEU6802058.1"/>
    <property type="molecule type" value="Genomic_DNA"/>
</dbReference>
<evidence type="ECO:0000313" key="10">
    <source>
        <dbReference type="Proteomes" id="UP001551189"/>
    </source>
</evidence>
<comment type="caution">
    <text evidence="9">The sequence shown here is derived from an EMBL/GenBank/DDBJ whole genome shotgun (WGS) entry which is preliminary data.</text>
</comment>
<feature type="region of interest" description="Disordered" evidence="6">
    <location>
        <begin position="326"/>
        <end position="435"/>
    </location>
</feature>
<keyword evidence="10" id="KW-1185">Reference proteome</keyword>
<dbReference type="Gene3D" id="1.10.510.10">
    <property type="entry name" value="Transferase(Phosphotransferase) domain 1"/>
    <property type="match status" value="1"/>
</dbReference>
<keyword evidence="4 5" id="KW-0067">ATP-binding</keyword>
<sequence length="666" mass="69334">MPYKLRNRFKCPHSAQEFGTVPGEAPITTSTGDILSPLGPQDPRETAGYHLQARIGEGGMGTVYLSHTRGGQPVALKVIRREYGQDADFRRRFEQEVQAARRVQGYHIVPVVDHDTTGELPWLASAFIAGIPLHDALVAFGPLPLPAVFQLVGCAARALTSIHAAGVIHRDLKPSNILLGTQGPYVIDFGIARAADATQLTQSGGLIGTPQYMSPEHALGEQVTPATDVFSLGLIAAVAATGRHPYGDGGAITIAAQIANTAQRPPQLGGFDEQLRPLLERCLTADPAERIGTEELAALCQELAGRGLSDFSGWLPEPLTAEIARREQSAQTPPQPTAPQLPAAPPTAPPVTAPPTAPPATAPPTTAPSAAPTPPPHDPATGTTQGVPQATPMAGFGPAAQGPAPGYGYPQPAAQTYNLTPQAPAPAPTPPKKSRRGLKAGLIALVLVLAVGSGAAAAVYLMNGKDDDKSTSNTASGDKAKNEEKDKPSPTPTESETGTDDGQGSGDTTGGTGTTPTGSAPPAEGAKYTKIVDSVPITVRGPDSGLDSTYVDLDQPLVDPTSSQMDYEDAELRIDGSAVSFGTSMGEASGSTDKECRAGADQNPYTDSLSAESINRDEQIAKGDYLCTITSDGNLALWEVTEVKSPQDQDYMPDIRGTVTVWKITT</sequence>
<accession>A0ABV3AXZ4</accession>
<keyword evidence="3 9" id="KW-0418">Kinase</keyword>
<dbReference type="GO" id="GO:0004674">
    <property type="term" value="F:protein serine/threonine kinase activity"/>
    <property type="evidence" value="ECO:0007669"/>
    <property type="project" value="UniProtKB-EC"/>
</dbReference>
<evidence type="ECO:0000256" key="2">
    <source>
        <dbReference type="ARBA" id="ARBA00022741"/>
    </source>
</evidence>
<evidence type="ECO:0000256" key="4">
    <source>
        <dbReference type="ARBA" id="ARBA00022840"/>
    </source>
</evidence>
<dbReference type="InterPro" id="IPR017441">
    <property type="entry name" value="Protein_kinase_ATP_BS"/>
</dbReference>
<keyword evidence="2 5" id="KW-0547">Nucleotide-binding</keyword>
<name>A0ABV3AXZ4_9ACTN</name>
<evidence type="ECO:0000256" key="7">
    <source>
        <dbReference type="SAM" id="Phobius"/>
    </source>
</evidence>
<dbReference type="PROSITE" id="PS50011">
    <property type="entry name" value="PROTEIN_KINASE_DOM"/>
    <property type="match status" value="1"/>
</dbReference>
<dbReference type="PANTHER" id="PTHR43289">
    <property type="entry name" value="MITOGEN-ACTIVATED PROTEIN KINASE KINASE KINASE 20-RELATED"/>
    <property type="match status" value="1"/>
</dbReference>
<gene>
    <name evidence="9" type="ORF">ABZ931_13725</name>
</gene>